<gene>
    <name evidence="2" type="ORF">Ga0061067_101542</name>
</gene>
<dbReference type="AlphaFoldDB" id="A0A0K6HNF4"/>
<dbReference type="InterPro" id="IPR010982">
    <property type="entry name" value="Lambda_DNA-bd_dom_sf"/>
</dbReference>
<dbReference type="EMBL" id="CYHE01000001">
    <property type="protein sequence ID" value="CUA92445.1"/>
    <property type="molecule type" value="Genomic_DNA"/>
</dbReference>
<organism evidence="2 3">
    <name type="scientific">Pannonibacter indicus</name>
    <dbReference type="NCBI Taxonomy" id="466044"/>
    <lineage>
        <taxon>Bacteria</taxon>
        <taxon>Pseudomonadati</taxon>
        <taxon>Pseudomonadota</taxon>
        <taxon>Alphaproteobacteria</taxon>
        <taxon>Hyphomicrobiales</taxon>
        <taxon>Stappiaceae</taxon>
        <taxon>Pannonibacter</taxon>
    </lineage>
</organism>
<dbReference type="GO" id="GO:0003677">
    <property type="term" value="F:DNA binding"/>
    <property type="evidence" value="ECO:0007669"/>
    <property type="project" value="InterPro"/>
</dbReference>
<accession>A0A0K6HNF4</accession>
<dbReference type="Gene3D" id="1.10.260.40">
    <property type="entry name" value="lambda repressor-like DNA-binding domains"/>
    <property type="match status" value="1"/>
</dbReference>
<dbReference type="CDD" id="cd00093">
    <property type="entry name" value="HTH_XRE"/>
    <property type="match status" value="1"/>
</dbReference>
<proteinExistence type="predicted"/>
<sequence>MDEIAGNLRLLCSYRPSISHVGRDLGINRSQLNRYLAGTSTPRTALMRKICDYFGVEPYEMMLPHKEFAEIVRIRGLGNDTVTRRLRQHFDQVMTLSDARVQNLTGMFYEYYYSMSQKGKIIRGLIVFTMEDGHMFYRRLERMGQHDRPCLRHYRYQGAALLTGDRVFMSDYEYSAGIELTQTILYPDYSLRWTRLHGVKLGVSADQIHMPCCVRVYLERTPARLNVTGALRNCGLFQPEDPEIPRHVLEMVDNTQSGPFTFDAYSRR</sequence>
<evidence type="ECO:0000313" key="2">
    <source>
        <dbReference type="EMBL" id="CUA92445.1"/>
    </source>
</evidence>
<name>A0A0K6HNF4_9HYPH</name>
<reference evidence="3" key="1">
    <citation type="submission" date="2015-08" db="EMBL/GenBank/DDBJ databases">
        <authorList>
            <person name="Varghese N."/>
        </authorList>
    </citation>
    <scope>NUCLEOTIDE SEQUENCE [LARGE SCALE GENOMIC DNA]</scope>
    <source>
        <strain evidence="3">DSM 23407</strain>
    </source>
</reference>
<dbReference type="OrthoDB" id="8902678at2"/>
<dbReference type="Pfam" id="PF01381">
    <property type="entry name" value="HTH_3"/>
    <property type="match status" value="1"/>
</dbReference>
<protein>
    <recommendedName>
        <fullName evidence="1">HTH cro/C1-type domain-containing protein</fullName>
    </recommendedName>
</protein>
<dbReference type="PROSITE" id="PS50943">
    <property type="entry name" value="HTH_CROC1"/>
    <property type="match status" value="1"/>
</dbReference>
<dbReference type="SMART" id="SM00530">
    <property type="entry name" value="HTH_XRE"/>
    <property type="match status" value="1"/>
</dbReference>
<dbReference type="InterPro" id="IPR001387">
    <property type="entry name" value="Cro/C1-type_HTH"/>
</dbReference>
<keyword evidence="3" id="KW-1185">Reference proteome</keyword>
<dbReference type="Proteomes" id="UP000183900">
    <property type="component" value="Unassembled WGS sequence"/>
</dbReference>
<evidence type="ECO:0000313" key="3">
    <source>
        <dbReference type="Proteomes" id="UP000183900"/>
    </source>
</evidence>
<dbReference type="RefSeq" id="WP_055454241.1">
    <property type="nucleotide sequence ID" value="NZ_CYHE01000001.1"/>
</dbReference>
<feature type="domain" description="HTH cro/C1-type" evidence="1">
    <location>
        <begin position="21"/>
        <end position="61"/>
    </location>
</feature>
<evidence type="ECO:0000259" key="1">
    <source>
        <dbReference type="PROSITE" id="PS50943"/>
    </source>
</evidence>
<dbReference type="SUPFAM" id="SSF47413">
    <property type="entry name" value="lambda repressor-like DNA-binding domains"/>
    <property type="match status" value="1"/>
</dbReference>